<organism evidence="1 2">
    <name type="scientific">Salmonella enterica subsp. enterica serovar Rubislaw str. A4-653</name>
    <dbReference type="NCBI Taxonomy" id="913081"/>
    <lineage>
        <taxon>Bacteria</taxon>
        <taxon>Pseudomonadati</taxon>
        <taxon>Pseudomonadota</taxon>
        <taxon>Gammaproteobacteria</taxon>
        <taxon>Enterobacterales</taxon>
        <taxon>Enterobacteriaceae</taxon>
        <taxon>Salmonella</taxon>
    </lineage>
</organism>
<dbReference type="Proteomes" id="UP000004903">
    <property type="component" value="Unassembled WGS sequence"/>
</dbReference>
<evidence type="ECO:0000313" key="2">
    <source>
        <dbReference type="Proteomes" id="UP000004903"/>
    </source>
</evidence>
<reference evidence="1 2" key="1">
    <citation type="journal article" date="2011" name="BMC Genomics">
        <title>Genome sequencing reveals diversification of virulence factor content and possible host adaptation in distinct subpopulations of Salmonella enterica.</title>
        <authorList>
            <person name="den Bakker H.C."/>
            <person name="Moreno Switt A.I."/>
            <person name="Govoni G."/>
            <person name="Cummings C.A."/>
            <person name="Ranieri M.L."/>
            <person name="Degoricija L."/>
            <person name="Hoelzer K."/>
            <person name="Rodriguez-Rivera L.D."/>
            <person name="Brown S."/>
            <person name="Bolchacova E."/>
            <person name="Furtado M.R."/>
            <person name="Wiedmann M."/>
        </authorList>
    </citation>
    <scope>NUCLEOTIDE SEQUENCE [LARGE SCALE GENOMIC DNA]</scope>
    <source>
        <strain evidence="1 2">A4-653</strain>
    </source>
</reference>
<proteinExistence type="predicted"/>
<dbReference type="AlphaFoldDB" id="G5QF40"/>
<name>G5QF40_SALRU</name>
<protein>
    <submittedName>
        <fullName evidence="1">Uncharacterized protein</fullName>
    </submittedName>
</protein>
<sequence>MQQMNDAILLRQKLSVANSFIAKFHFKNINRHNDCLIHTRYSLLINTEFIQAYNNVSFCYLSGNFKYCDNLALKNRVFSRKNPKAACFAGSLSGIATLL</sequence>
<dbReference type="EMBL" id="AFCT01000368">
    <property type="protein sequence ID" value="EHC93854.1"/>
    <property type="molecule type" value="Genomic_DNA"/>
</dbReference>
<evidence type="ECO:0000313" key="1">
    <source>
        <dbReference type="EMBL" id="EHC93854.1"/>
    </source>
</evidence>
<accession>G5QF40</accession>
<gene>
    <name evidence="1" type="ORF">LTSERUB_0936</name>
</gene>
<comment type="caution">
    <text evidence="1">The sequence shown here is derived from an EMBL/GenBank/DDBJ whole genome shotgun (WGS) entry which is preliminary data.</text>
</comment>
<dbReference type="PATRIC" id="fig|913081.3.peg.797"/>